<keyword evidence="9 10" id="KW-0472">Membrane</keyword>
<dbReference type="Gene3D" id="1.10.287.130">
    <property type="match status" value="1"/>
</dbReference>
<dbReference type="InterPro" id="IPR003594">
    <property type="entry name" value="HATPase_dom"/>
</dbReference>
<dbReference type="PROSITE" id="PS50109">
    <property type="entry name" value="HIS_KIN"/>
    <property type="match status" value="1"/>
</dbReference>
<dbReference type="GO" id="GO:0016020">
    <property type="term" value="C:membrane"/>
    <property type="evidence" value="ECO:0007669"/>
    <property type="project" value="UniProtKB-SubCell"/>
</dbReference>
<gene>
    <name evidence="12" type="ORF">R5R33_16415</name>
</gene>
<dbReference type="InterPro" id="IPR003661">
    <property type="entry name" value="HisK_dim/P_dom"/>
</dbReference>
<feature type="transmembrane region" description="Helical" evidence="10">
    <location>
        <begin position="234"/>
        <end position="256"/>
    </location>
</feature>
<evidence type="ECO:0000259" key="11">
    <source>
        <dbReference type="PROSITE" id="PS50109"/>
    </source>
</evidence>
<evidence type="ECO:0000256" key="7">
    <source>
        <dbReference type="ARBA" id="ARBA00022777"/>
    </source>
</evidence>
<dbReference type="GO" id="GO:0000155">
    <property type="term" value="F:phosphorelay sensor kinase activity"/>
    <property type="evidence" value="ECO:0007669"/>
    <property type="project" value="InterPro"/>
</dbReference>
<dbReference type="CDD" id="cd00082">
    <property type="entry name" value="HisKA"/>
    <property type="match status" value="1"/>
</dbReference>
<dbReference type="Gene3D" id="3.30.565.10">
    <property type="entry name" value="Histidine kinase-like ATPase, C-terminal domain"/>
    <property type="match status" value="1"/>
</dbReference>
<dbReference type="CDD" id="cd00075">
    <property type="entry name" value="HATPase"/>
    <property type="match status" value="1"/>
</dbReference>
<evidence type="ECO:0000256" key="1">
    <source>
        <dbReference type="ARBA" id="ARBA00000085"/>
    </source>
</evidence>
<name>A0AAU0MYM3_9GAMM</name>
<dbReference type="Gene3D" id="6.10.340.10">
    <property type="match status" value="1"/>
</dbReference>
<keyword evidence="4" id="KW-0597">Phosphoprotein</keyword>
<dbReference type="PANTHER" id="PTHR45436">
    <property type="entry name" value="SENSOR HISTIDINE KINASE YKOH"/>
    <property type="match status" value="1"/>
</dbReference>
<dbReference type="SMART" id="SM00387">
    <property type="entry name" value="HATPase_c"/>
    <property type="match status" value="1"/>
</dbReference>
<dbReference type="PRINTS" id="PR00344">
    <property type="entry name" value="BCTRLSENSOR"/>
</dbReference>
<evidence type="ECO:0000256" key="6">
    <source>
        <dbReference type="ARBA" id="ARBA00022692"/>
    </source>
</evidence>
<evidence type="ECO:0000313" key="12">
    <source>
        <dbReference type="EMBL" id="WOX05310.1"/>
    </source>
</evidence>
<dbReference type="InterPro" id="IPR036890">
    <property type="entry name" value="HATPase_C_sf"/>
</dbReference>
<evidence type="ECO:0000256" key="2">
    <source>
        <dbReference type="ARBA" id="ARBA00004370"/>
    </source>
</evidence>
<sequence>MFLLINSVILLLPVAAIALLKLYDSSLIRQTENTLIAQAVMLSNIYKKSLLEAYPQLPVESYGHPLPKEYWFKEDPVLGKWRPIPAVLDLQHETLLPRAENPVASQQGPDPMAWHVGQQLEDLLRETQLTTLAGMRILDMNGVIVATTGSIRGHTLLHRADVARALQGNTERVLRQREEEDTEGSFFSPISRSTSIRVYVTHPIVLEKRILGAVHLVRTPPNLYQTLYKNSDIFVYYGLLIFTIATLISLFMSYAINRPIMALVGQARKASAGTLARLEPLQHPVTVEFELLSNALVNMADRQAKRAEQIKNFASYVSHEFKTPLTSINGAVEILQQHFGKLTEREQKQFLDNIAHSSERMQLLMHQLTELAKADATHIPARPTELTDILRQQVMNYRQNFRQIRVNKTSDSYPVFMNPELLTSVLGNLFENVRQHGGNEVDITLEQAVDQTHLIFSDNGPGISPANAKRIFEPFFTTAKQKGGTGLGLAILSSLMLAHQGSIRLLPSENGCCFELVFPRFN</sequence>
<organism evidence="12 13">
    <name type="scientific">Microbulbifer pacificus</name>
    <dbReference type="NCBI Taxonomy" id="407164"/>
    <lineage>
        <taxon>Bacteria</taxon>
        <taxon>Pseudomonadati</taxon>
        <taxon>Pseudomonadota</taxon>
        <taxon>Gammaproteobacteria</taxon>
        <taxon>Cellvibrionales</taxon>
        <taxon>Microbulbiferaceae</taxon>
        <taxon>Microbulbifer</taxon>
    </lineage>
</organism>
<dbReference type="InterPro" id="IPR004358">
    <property type="entry name" value="Sig_transdc_His_kin-like_C"/>
</dbReference>
<dbReference type="InterPro" id="IPR036097">
    <property type="entry name" value="HisK_dim/P_sf"/>
</dbReference>
<reference evidence="12 13" key="1">
    <citation type="submission" date="2023-10" db="EMBL/GenBank/DDBJ databases">
        <title>Description of Microbulbifer bruguierae sp. nov., isolated from the sediments of mangrove plant Bruguiera sexangula and comparative genomic analyses of the genus Microbulbifer.</title>
        <authorList>
            <person name="Long M."/>
        </authorList>
    </citation>
    <scope>NUCLEOTIDE SEQUENCE [LARGE SCALE GENOMIC DNA]</scope>
    <source>
        <strain evidence="12 13">SPO729</strain>
    </source>
</reference>
<keyword evidence="8 10" id="KW-1133">Transmembrane helix</keyword>
<evidence type="ECO:0000256" key="5">
    <source>
        <dbReference type="ARBA" id="ARBA00022679"/>
    </source>
</evidence>
<dbReference type="EMBL" id="CP137555">
    <property type="protein sequence ID" value="WOX05310.1"/>
    <property type="molecule type" value="Genomic_DNA"/>
</dbReference>
<keyword evidence="6 10" id="KW-0812">Transmembrane</keyword>
<evidence type="ECO:0000256" key="10">
    <source>
        <dbReference type="SAM" id="Phobius"/>
    </source>
</evidence>
<dbReference type="InterPro" id="IPR050428">
    <property type="entry name" value="TCS_sensor_his_kinase"/>
</dbReference>
<dbReference type="InterPro" id="IPR005467">
    <property type="entry name" value="His_kinase_dom"/>
</dbReference>
<dbReference type="Proteomes" id="UP001302477">
    <property type="component" value="Chromosome"/>
</dbReference>
<protein>
    <recommendedName>
        <fullName evidence="3">histidine kinase</fullName>
        <ecNumber evidence="3">2.7.13.3</ecNumber>
    </recommendedName>
</protein>
<proteinExistence type="predicted"/>
<keyword evidence="7 12" id="KW-0418">Kinase</keyword>
<evidence type="ECO:0000256" key="4">
    <source>
        <dbReference type="ARBA" id="ARBA00022553"/>
    </source>
</evidence>
<dbReference type="AlphaFoldDB" id="A0AAU0MYM3"/>
<comment type="subcellular location">
    <subcellularLocation>
        <location evidence="2">Membrane</location>
    </subcellularLocation>
</comment>
<feature type="domain" description="Histidine kinase" evidence="11">
    <location>
        <begin position="316"/>
        <end position="522"/>
    </location>
</feature>
<evidence type="ECO:0000256" key="8">
    <source>
        <dbReference type="ARBA" id="ARBA00022989"/>
    </source>
</evidence>
<dbReference type="KEGG" id="mpaf:R5R33_16415"/>
<accession>A0AAU0MYM3</accession>
<evidence type="ECO:0000256" key="3">
    <source>
        <dbReference type="ARBA" id="ARBA00012438"/>
    </source>
</evidence>
<dbReference type="SUPFAM" id="SSF47384">
    <property type="entry name" value="Homodimeric domain of signal transducing histidine kinase"/>
    <property type="match status" value="1"/>
</dbReference>
<keyword evidence="5" id="KW-0808">Transferase</keyword>
<dbReference type="Pfam" id="PF02518">
    <property type="entry name" value="HATPase_c"/>
    <property type="match status" value="1"/>
</dbReference>
<dbReference type="EC" id="2.7.13.3" evidence="3"/>
<comment type="catalytic activity">
    <reaction evidence="1">
        <text>ATP + protein L-histidine = ADP + protein N-phospho-L-histidine.</text>
        <dbReference type="EC" id="2.7.13.3"/>
    </reaction>
</comment>
<dbReference type="Pfam" id="PF00512">
    <property type="entry name" value="HisKA"/>
    <property type="match status" value="1"/>
</dbReference>
<evidence type="ECO:0000313" key="13">
    <source>
        <dbReference type="Proteomes" id="UP001302477"/>
    </source>
</evidence>
<dbReference type="SMART" id="SM00388">
    <property type="entry name" value="HisKA"/>
    <property type="match status" value="1"/>
</dbReference>
<dbReference type="SUPFAM" id="SSF55874">
    <property type="entry name" value="ATPase domain of HSP90 chaperone/DNA topoisomerase II/histidine kinase"/>
    <property type="match status" value="1"/>
</dbReference>
<keyword evidence="13" id="KW-1185">Reference proteome</keyword>
<evidence type="ECO:0000256" key="9">
    <source>
        <dbReference type="ARBA" id="ARBA00023136"/>
    </source>
</evidence>
<dbReference type="PANTHER" id="PTHR45436:SF5">
    <property type="entry name" value="SENSOR HISTIDINE KINASE TRCS"/>
    <property type="match status" value="1"/>
</dbReference>
<dbReference type="RefSeq" id="WP_318953784.1">
    <property type="nucleotide sequence ID" value="NZ_CP137555.1"/>
</dbReference>